<dbReference type="PATRIC" id="fig|49547.3.peg.14"/>
<protein>
    <submittedName>
        <fullName evidence="1">Uncharacterized protein</fullName>
    </submittedName>
</protein>
<keyword evidence="2" id="KW-1185">Reference proteome</keyword>
<dbReference type="Proteomes" id="UP000077245">
    <property type="component" value="Unassembled WGS sequence"/>
</dbReference>
<organism evidence="1 2">
    <name type="scientific">Methanobrevibacter curvatus</name>
    <dbReference type="NCBI Taxonomy" id="49547"/>
    <lineage>
        <taxon>Archaea</taxon>
        <taxon>Methanobacteriati</taxon>
        <taxon>Methanobacteriota</taxon>
        <taxon>Methanomada group</taxon>
        <taxon>Methanobacteria</taxon>
        <taxon>Methanobacteriales</taxon>
        <taxon>Methanobacteriaceae</taxon>
        <taxon>Methanobrevibacter</taxon>
    </lineage>
</organism>
<comment type="caution">
    <text evidence="1">The sequence shown here is derived from an EMBL/GenBank/DDBJ whole genome shotgun (WGS) entry which is preliminary data.</text>
</comment>
<accession>A0A166EPZ8</accession>
<dbReference type="RefSeq" id="WP_157077460.1">
    <property type="nucleotide sequence ID" value="NZ_LWMV01000003.1"/>
</dbReference>
<gene>
    <name evidence="1" type="ORF">MBCUR_00140</name>
</gene>
<reference evidence="1 2" key="1">
    <citation type="submission" date="2016-04" db="EMBL/GenBank/DDBJ databases">
        <title>Genome sequence of Methanobrevibacter curvatus DSM 11111.</title>
        <authorList>
            <person name="Poehlein A."/>
            <person name="Seedorf H."/>
            <person name="Daniel R."/>
        </authorList>
    </citation>
    <scope>NUCLEOTIDE SEQUENCE [LARGE SCALE GENOMIC DNA]</scope>
    <source>
        <strain evidence="1 2">DSM 11111</strain>
    </source>
</reference>
<name>A0A166EPZ8_9EURY</name>
<proteinExistence type="predicted"/>
<dbReference type="AlphaFoldDB" id="A0A166EPZ8"/>
<dbReference type="EMBL" id="LWMV01000003">
    <property type="protein sequence ID" value="KZX16885.1"/>
    <property type="molecule type" value="Genomic_DNA"/>
</dbReference>
<evidence type="ECO:0000313" key="1">
    <source>
        <dbReference type="EMBL" id="KZX16885.1"/>
    </source>
</evidence>
<sequence length="58" mass="6720">MDNTKFYGNLTPLETSTFKILESYSTNTDYFSNETTSFEIVDIKNDSINFGIITDYLF</sequence>
<evidence type="ECO:0000313" key="2">
    <source>
        <dbReference type="Proteomes" id="UP000077245"/>
    </source>
</evidence>